<reference evidence="3 4" key="1">
    <citation type="submission" date="2023-12" db="EMBL/GenBank/DDBJ databases">
        <title>A high-quality genome assembly for Dillenia turbinata (Dilleniales).</title>
        <authorList>
            <person name="Chanderbali A."/>
        </authorList>
    </citation>
    <scope>NUCLEOTIDE SEQUENCE [LARGE SCALE GENOMIC DNA]</scope>
    <source>
        <strain evidence="3">LSX21</strain>
        <tissue evidence="3">Leaf</tissue>
    </source>
</reference>
<evidence type="ECO:0000256" key="1">
    <source>
        <dbReference type="ARBA" id="ARBA00009856"/>
    </source>
</evidence>
<dbReference type="PANTHER" id="PTHR28626:SF3">
    <property type="entry name" value="SRR1-LIKE PROTEIN"/>
    <property type="match status" value="1"/>
</dbReference>
<keyword evidence="4" id="KW-1185">Reference proteome</keyword>
<dbReference type="InterPro" id="IPR040044">
    <property type="entry name" value="SRR1L"/>
</dbReference>
<feature type="domain" description="SRR1-like" evidence="2">
    <location>
        <begin position="152"/>
        <end position="277"/>
    </location>
</feature>
<organism evidence="3 4">
    <name type="scientific">Dillenia turbinata</name>
    <dbReference type="NCBI Taxonomy" id="194707"/>
    <lineage>
        <taxon>Eukaryota</taxon>
        <taxon>Viridiplantae</taxon>
        <taxon>Streptophyta</taxon>
        <taxon>Embryophyta</taxon>
        <taxon>Tracheophyta</taxon>
        <taxon>Spermatophyta</taxon>
        <taxon>Magnoliopsida</taxon>
        <taxon>eudicotyledons</taxon>
        <taxon>Gunneridae</taxon>
        <taxon>Pentapetalae</taxon>
        <taxon>Dilleniales</taxon>
        <taxon>Dilleniaceae</taxon>
        <taxon>Dillenia</taxon>
    </lineage>
</organism>
<evidence type="ECO:0000313" key="4">
    <source>
        <dbReference type="Proteomes" id="UP001370490"/>
    </source>
</evidence>
<proteinExistence type="inferred from homology"/>
<dbReference type="Pfam" id="PF07985">
    <property type="entry name" value="SRR1"/>
    <property type="match status" value="1"/>
</dbReference>
<dbReference type="Proteomes" id="UP001370490">
    <property type="component" value="Unassembled WGS sequence"/>
</dbReference>
<sequence length="316" mass="36129">MGTGLKLGGGRYWGVFPDFPLMSKFSSSVDNTSADLDKHSSGNIRTLDLLELLGLHSLNLSFCFALHEQPLPCIKYPTCAVELIKYFPKTETPKRQQPQPWALVDVEINPKRELKLMQRMQNSIKRLESSQFYHSFLDQIQTMDGFPRVLGSKLMMEVVIYGIGNIEGIESSRLQLSLAILMKRRFSWIGNTEVFDPVLSATECRMLEALGYFVLMVNEHGRRQALKPTLFFMPHCEAELYDNLLLANCDAKLLNNVVLFGNSFRAYEQIVLDFKPPNIVNSSKHIMAVQRFTNEFKIYKSLKDNLKLSMSRVGIF</sequence>
<name>A0AAN8VTY2_9MAGN</name>
<gene>
    <name evidence="3" type="ORF">RJ641_036867</name>
</gene>
<dbReference type="EMBL" id="JBAMMX010000009">
    <property type="protein sequence ID" value="KAK6933973.1"/>
    <property type="molecule type" value="Genomic_DNA"/>
</dbReference>
<dbReference type="InterPro" id="IPR012942">
    <property type="entry name" value="SRR1-like"/>
</dbReference>
<dbReference type="GO" id="GO:0005634">
    <property type="term" value="C:nucleus"/>
    <property type="evidence" value="ECO:0007669"/>
    <property type="project" value="TreeGrafter"/>
</dbReference>
<evidence type="ECO:0000313" key="3">
    <source>
        <dbReference type="EMBL" id="KAK6933973.1"/>
    </source>
</evidence>
<dbReference type="GO" id="GO:0005737">
    <property type="term" value="C:cytoplasm"/>
    <property type="evidence" value="ECO:0007669"/>
    <property type="project" value="TreeGrafter"/>
</dbReference>
<accession>A0AAN8VTY2</accession>
<evidence type="ECO:0000259" key="2">
    <source>
        <dbReference type="Pfam" id="PF07985"/>
    </source>
</evidence>
<dbReference type="PANTHER" id="PTHR28626">
    <property type="entry name" value="SRR1-LIKE PROTEIN"/>
    <property type="match status" value="1"/>
</dbReference>
<protein>
    <submittedName>
        <fullName evidence="3">SRR1-like domain</fullName>
    </submittedName>
</protein>
<comment type="caution">
    <text evidence="3">The sequence shown here is derived from an EMBL/GenBank/DDBJ whole genome shotgun (WGS) entry which is preliminary data.</text>
</comment>
<dbReference type="AlphaFoldDB" id="A0AAN8VTY2"/>
<comment type="similarity">
    <text evidence="1">Belongs to the SRR1 family.</text>
</comment>